<feature type="domain" description="Inactive transglutaminase fused to 7 transmembrane helices" evidence="2">
    <location>
        <begin position="28"/>
        <end position="187"/>
    </location>
</feature>
<dbReference type="Proteomes" id="UP000320386">
    <property type="component" value="Chromosome"/>
</dbReference>
<dbReference type="KEGG" id="mcad:Pan265_23350"/>
<feature type="transmembrane region" description="Helical" evidence="1">
    <location>
        <begin position="483"/>
        <end position="506"/>
    </location>
</feature>
<name>A0A518BZU0_9BACT</name>
<feature type="transmembrane region" description="Helical" evidence="1">
    <location>
        <begin position="12"/>
        <end position="28"/>
    </location>
</feature>
<accession>A0A518BZU0</accession>
<proteinExistence type="predicted"/>
<evidence type="ECO:0000313" key="5">
    <source>
        <dbReference type="Proteomes" id="UP000320386"/>
    </source>
</evidence>
<dbReference type="RefSeq" id="WP_236254389.1">
    <property type="nucleotide sequence ID" value="NZ_CP036280.1"/>
</dbReference>
<dbReference type="EMBL" id="CP036280">
    <property type="protein sequence ID" value="QDU72469.1"/>
    <property type="molecule type" value="Genomic_DNA"/>
</dbReference>
<dbReference type="Pfam" id="PF14402">
    <property type="entry name" value="7TM_transglut"/>
    <property type="match status" value="1"/>
</dbReference>
<feature type="transmembrane region" description="Helical" evidence="1">
    <location>
        <begin position="399"/>
        <end position="420"/>
    </location>
</feature>
<feature type="transmembrane region" description="Helical" evidence="1">
    <location>
        <begin position="426"/>
        <end position="444"/>
    </location>
</feature>
<keyword evidence="1" id="KW-0812">Transmembrane</keyword>
<keyword evidence="5" id="KW-1185">Reference proteome</keyword>
<dbReference type="InterPro" id="IPR025840">
    <property type="entry name" value="7TM_transglut"/>
</dbReference>
<sequence>MNKPWEGRTPLLVISLVLVIFAGWRVIYKATSLGFPITPGVKQTVWYVEARVTCDALGEAVEVSMALPDRMNGFTIHEERNASAGYGFLVDSDGASRRAVWSTRQATGRQTLYYRMSIYDAVGSDDVIRAGSTPEIKPPTFEGAVAEAAEELLTLARQRSSDGVNLARRLVRMVNQADHQGEVDLLMMPRSDGGTWDDRNEEAEARVGMLIDLLALEQVPARTARVVRLRDGMRSASLTPILEVHNGEGWVLIDPSTGDDGLPPETVLWQHGDQSLLDVMGARNSEVRVSVLQRARPAAEVSELRAQQQEGFIFGNPMQTLPVDAQAAFAMLMMVPIGALIVVVMRNIVGVKTSGTFMPILIALAFTDTTLWIGLMMFGVIVGVGILIRVYLTQLNLLLVPRVAAVVVIVILLMFVWTYLSASAGFESGLTITFFPMIIIAWTIERLSIAAEEEGVGEALTQTVGSLFVASITYLVLSNFYVAYLILTFGELNLIILVLILLLGTYTGYRLTELRRFEPLVREEA</sequence>
<keyword evidence="1" id="KW-1133">Transmembrane helix</keyword>
<feature type="transmembrane region" description="Helical" evidence="1">
    <location>
        <begin position="369"/>
        <end position="392"/>
    </location>
</feature>
<evidence type="ECO:0000259" key="2">
    <source>
        <dbReference type="Pfam" id="PF14400"/>
    </source>
</evidence>
<feature type="domain" description="7 transmembrane helices usually fused to an inactive transglutaminase" evidence="3">
    <location>
        <begin position="275"/>
        <end position="520"/>
    </location>
</feature>
<reference evidence="4 5" key="1">
    <citation type="submission" date="2019-02" db="EMBL/GenBank/DDBJ databases">
        <title>Deep-cultivation of Planctomycetes and their phenomic and genomic characterization uncovers novel biology.</title>
        <authorList>
            <person name="Wiegand S."/>
            <person name="Jogler M."/>
            <person name="Boedeker C."/>
            <person name="Pinto D."/>
            <person name="Vollmers J."/>
            <person name="Rivas-Marin E."/>
            <person name="Kohn T."/>
            <person name="Peeters S.H."/>
            <person name="Heuer A."/>
            <person name="Rast P."/>
            <person name="Oberbeckmann S."/>
            <person name="Bunk B."/>
            <person name="Jeske O."/>
            <person name="Meyerdierks A."/>
            <person name="Storesund J.E."/>
            <person name="Kallscheuer N."/>
            <person name="Luecker S."/>
            <person name="Lage O.M."/>
            <person name="Pohl T."/>
            <person name="Merkel B.J."/>
            <person name="Hornburger P."/>
            <person name="Mueller R.-W."/>
            <person name="Bruemmer F."/>
            <person name="Labrenz M."/>
            <person name="Spormann A.M."/>
            <person name="Op den Camp H."/>
            <person name="Overmann J."/>
            <person name="Amann R."/>
            <person name="Jetten M.S.M."/>
            <person name="Mascher T."/>
            <person name="Medema M.H."/>
            <person name="Devos D.P."/>
            <person name="Kaster A.-K."/>
            <person name="Ovreas L."/>
            <person name="Rohde M."/>
            <person name="Galperin M.Y."/>
            <person name="Jogler C."/>
        </authorList>
    </citation>
    <scope>NUCLEOTIDE SEQUENCE [LARGE SCALE GENOMIC DNA]</scope>
    <source>
        <strain evidence="4 5">Pan265</strain>
    </source>
</reference>
<gene>
    <name evidence="4" type="ORF">Pan265_23350</name>
</gene>
<feature type="transmembrane region" description="Helical" evidence="1">
    <location>
        <begin position="456"/>
        <end position="477"/>
    </location>
</feature>
<evidence type="ECO:0000313" key="4">
    <source>
        <dbReference type="EMBL" id="QDU72469.1"/>
    </source>
</evidence>
<protein>
    <recommendedName>
        <fullName evidence="6">Inactive transglutaminase fused to 7 transmembrane helices</fullName>
    </recommendedName>
</protein>
<dbReference type="Pfam" id="PF14400">
    <property type="entry name" value="Transglut_i_TM"/>
    <property type="match status" value="1"/>
</dbReference>
<organism evidence="4 5">
    <name type="scientific">Mucisphaera calidilacus</name>
    <dbReference type="NCBI Taxonomy" id="2527982"/>
    <lineage>
        <taxon>Bacteria</taxon>
        <taxon>Pseudomonadati</taxon>
        <taxon>Planctomycetota</taxon>
        <taxon>Phycisphaerae</taxon>
        <taxon>Phycisphaerales</taxon>
        <taxon>Phycisphaeraceae</taxon>
        <taxon>Mucisphaera</taxon>
    </lineage>
</organism>
<keyword evidence="1" id="KW-0472">Membrane</keyword>
<dbReference type="InterPro" id="IPR025838">
    <property type="entry name" value="Transglut_i_TM"/>
</dbReference>
<evidence type="ECO:0000259" key="3">
    <source>
        <dbReference type="Pfam" id="PF14402"/>
    </source>
</evidence>
<evidence type="ECO:0008006" key="6">
    <source>
        <dbReference type="Google" id="ProtNLM"/>
    </source>
</evidence>
<dbReference type="AlphaFoldDB" id="A0A518BZU0"/>
<evidence type="ECO:0000256" key="1">
    <source>
        <dbReference type="SAM" id="Phobius"/>
    </source>
</evidence>
<feature type="transmembrane region" description="Helical" evidence="1">
    <location>
        <begin position="327"/>
        <end position="349"/>
    </location>
</feature>